<dbReference type="PANTHER" id="PTHR16943">
    <property type="entry name" value="2-METHYLCITRATE DEHYDRATASE-RELATED"/>
    <property type="match status" value="1"/>
</dbReference>
<dbReference type="Gene3D" id="1.10.4100.10">
    <property type="entry name" value="2-methylcitrate dehydratase PrpD"/>
    <property type="match status" value="1"/>
</dbReference>
<protein>
    <submittedName>
        <fullName evidence="4">MmgE/PrpD family protein</fullName>
    </submittedName>
</protein>
<dbReference type="RefSeq" id="WP_267620680.1">
    <property type="nucleotide sequence ID" value="NZ_JAODIW010000005.1"/>
</dbReference>
<comment type="caution">
    <text evidence="4">The sequence shown here is derived from an EMBL/GenBank/DDBJ whole genome shotgun (WGS) entry which is preliminary data.</text>
</comment>
<dbReference type="InterPro" id="IPR005656">
    <property type="entry name" value="MmgE_PrpD"/>
</dbReference>
<evidence type="ECO:0000313" key="4">
    <source>
        <dbReference type="EMBL" id="MFC4360467.1"/>
    </source>
</evidence>
<reference evidence="4 5" key="1">
    <citation type="journal article" date="2019" name="Int. J. Syst. Evol. Microbiol.">
        <title>The Global Catalogue of Microorganisms (GCM) 10K type strain sequencing project: providing services to taxonomists for standard genome sequencing and annotation.</title>
        <authorList>
            <consortium name="The Broad Institute Genomics Platform"/>
            <consortium name="The Broad Institute Genome Sequencing Center for Infectious Disease"/>
            <person name="Wu L."/>
            <person name="Ma J."/>
        </authorList>
    </citation>
    <scope>NUCLEOTIDE SEQUENCE [LARGE SCALE GENOMIC DNA]</scope>
    <source>
        <strain evidence="4 5">CGMCC 1.12553</strain>
    </source>
</reference>
<dbReference type="Pfam" id="PF03972">
    <property type="entry name" value="MmgE_PrpD_N"/>
    <property type="match status" value="1"/>
</dbReference>
<sequence length="451" mass="47061">MPEPREAAAPERTLASFVADLTFEDVPTGAVNTIERAFVDTVGVTLAGAVEGAGDRANRVVRATSAGSDGVSLLGVEGSASVAEAAFANGTAGHALDYDDLSWAMDGHPSVTLVAPALAVGEHVGASGPALVTAFAAGFEAECYLAEPISPTHYEQGWHPTATFGVFGAAAAAASLLDLDAEATERALNVAASTPAGLKRNFGSMTKPVHAGLAGRSGVTAALLAAEGVTAGDAVVSGERGFWDRYADGDEREADPPGAPWRLVETGISVKKYPCCYFAHTSLAVAADLVERNGVDPEAVDRVEATVSRGAGDALVYPDPATGLEAKFSMEYALACGVARDRVGLAAFEDEALSDSEVERVRERAGFDVDESLPYKSNHTRVRIVAGEETYEGTMERPPGTPENPMSERALREKFVDCATRAVPEPTAATAFDRFRSLREQDGVRDLLGSL</sequence>
<evidence type="ECO:0000313" key="5">
    <source>
        <dbReference type="Proteomes" id="UP001595921"/>
    </source>
</evidence>
<gene>
    <name evidence="4" type="ORF">ACFO0N_21180</name>
</gene>
<keyword evidence="5" id="KW-1185">Reference proteome</keyword>
<dbReference type="Gene3D" id="3.30.1330.120">
    <property type="entry name" value="2-methylcitrate dehydratase PrpD"/>
    <property type="match status" value="1"/>
</dbReference>
<dbReference type="InterPro" id="IPR036148">
    <property type="entry name" value="MmgE/PrpD_sf"/>
</dbReference>
<comment type="similarity">
    <text evidence="1">Belongs to the PrpD family.</text>
</comment>
<proteinExistence type="inferred from homology"/>
<feature type="domain" description="MmgE/PrpD C-terminal" evidence="3">
    <location>
        <begin position="273"/>
        <end position="426"/>
    </location>
</feature>
<dbReference type="Proteomes" id="UP001595921">
    <property type="component" value="Unassembled WGS sequence"/>
</dbReference>
<dbReference type="InterPro" id="IPR045337">
    <property type="entry name" value="MmgE_PrpD_C"/>
</dbReference>
<accession>A0ABD5PHS6</accession>
<dbReference type="AlphaFoldDB" id="A0ABD5PHS6"/>
<evidence type="ECO:0000259" key="2">
    <source>
        <dbReference type="Pfam" id="PF03972"/>
    </source>
</evidence>
<name>A0ABD5PHS6_9EURY</name>
<dbReference type="Pfam" id="PF19305">
    <property type="entry name" value="MmgE_PrpD_C"/>
    <property type="match status" value="1"/>
</dbReference>
<dbReference type="PANTHER" id="PTHR16943:SF8">
    <property type="entry name" value="2-METHYLCITRATE DEHYDRATASE"/>
    <property type="match status" value="1"/>
</dbReference>
<feature type="domain" description="MmgE/PrpD N-terminal" evidence="2">
    <location>
        <begin position="13"/>
        <end position="252"/>
    </location>
</feature>
<evidence type="ECO:0000256" key="1">
    <source>
        <dbReference type="ARBA" id="ARBA00006174"/>
    </source>
</evidence>
<dbReference type="SUPFAM" id="SSF103378">
    <property type="entry name" value="2-methylcitrate dehydratase PrpD"/>
    <property type="match status" value="1"/>
</dbReference>
<dbReference type="InterPro" id="IPR045336">
    <property type="entry name" value="MmgE_PrpD_N"/>
</dbReference>
<evidence type="ECO:0000259" key="3">
    <source>
        <dbReference type="Pfam" id="PF19305"/>
    </source>
</evidence>
<dbReference type="InterPro" id="IPR042183">
    <property type="entry name" value="MmgE/PrpD_sf_1"/>
</dbReference>
<dbReference type="InterPro" id="IPR042188">
    <property type="entry name" value="MmgE/PrpD_sf_2"/>
</dbReference>
<dbReference type="EMBL" id="JBHSDS010000017">
    <property type="protein sequence ID" value="MFC4360467.1"/>
    <property type="molecule type" value="Genomic_DNA"/>
</dbReference>
<organism evidence="4 5">
    <name type="scientific">Halobium salinum</name>
    <dbReference type="NCBI Taxonomy" id="1364940"/>
    <lineage>
        <taxon>Archaea</taxon>
        <taxon>Methanobacteriati</taxon>
        <taxon>Methanobacteriota</taxon>
        <taxon>Stenosarchaea group</taxon>
        <taxon>Halobacteria</taxon>
        <taxon>Halobacteriales</taxon>
        <taxon>Haloferacaceae</taxon>
        <taxon>Halobium</taxon>
    </lineage>
</organism>